<organism evidence="2 3">
    <name type="scientific">Streptomyces monashensis</name>
    <dbReference type="NCBI Taxonomy" id="1678012"/>
    <lineage>
        <taxon>Bacteria</taxon>
        <taxon>Bacillati</taxon>
        <taxon>Actinomycetota</taxon>
        <taxon>Actinomycetes</taxon>
        <taxon>Kitasatosporales</taxon>
        <taxon>Streptomycetaceae</taxon>
        <taxon>Streptomyces</taxon>
    </lineage>
</organism>
<feature type="transmembrane region" description="Helical" evidence="1">
    <location>
        <begin position="6"/>
        <end position="24"/>
    </location>
</feature>
<comment type="caution">
    <text evidence="2">The sequence shown here is derived from an EMBL/GenBank/DDBJ whole genome shotgun (WGS) entry which is preliminary data.</text>
</comment>
<name>A0A1S2QNX0_9ACTN</name>
<keyword evidence="1" id="KW-0472">Membrane</keyword>
<reference evidence="2 3" key="1">
    <citation type="submission" date="2016-10" db="EMBL/GenBank/DDBJ databases">
        <title>Genome sequence of Streptomyces sp. MUSC 1.</title>
        <authorList>
            <person name="Lee L.-H."/>
            <person name="Ser H.-L."/>
            <person name="Law J.W.-F."/>
        </authorList>
    </citation>
    <scope>NUCLEOTIDE SEQUENCE [LARGE SCALE GENOMIC DNA]</scope>
    <source>
        <strain evidence="2 3">MUSC 1</strain>
    </source>
</reference>
<dbReference type="AlphaFoldDB" id="A0A1S2QNX0"/>
<keyword evidence="1" id="KW-1133">Transmembrane helix</keyword>
<sequence length="70" mass="7682">MGSTLGVSAFLIVVFTLGFLVFTGRIKPDSWKRGSPTFQRTFPKLWGGLAMAMCGYGAFLMLLDALDHHT</sequence>
<gene>
    <name evidence="2" type="ORF">BIV23_02550</name>
</gene>
<proteinExistence type="predicted"/>
<evidence type="ECO:0000313" key="3">
    <source>
        <dbReference type="Proteomes" id="UP000179642"/>
    </source>
</evidence>
<evidence type="ECO:0000256" key="1">
    <source>
        <dbReference type="SAM" id="Phobius"/>
    </source>
</evidence>
<protein>
    <submittedName>
        <fullName evidence="2">Uncharacterized protein</fullName>
    </submittedName>
</protein>
<accession>A0A1S2QNX0</accession>
<keyword evidence="3" id="KW-1185">Reference proteome</keyword>
<dbReference type="EMBL" id="MLYO01000009">
    <property type="protein sequence ID" value="OIK07860.1"/>
    <property type="molecule type" value="Genomic_DNA"/>
</dbReference>
<dbReference type="Proteomes" id="UP000179642">
    <property type="component" value="Unassembled WGS sequence"/>
</dbReference>
<evidence type="ECO:0000313" key="2">
    <source>
        <dbReference type="EMBL" id="OIK07860.1"/>
    </source>
</evidence>
<keyword evidence="1" id="KW-0812">Transmembrane</keyword>
<feature type="transmembrane region" description="Helical" evidence="1">
    <location>
        <begin position="45"/>
        <end position="63"/>
    </location>
</feature>